<evidence type="ECO:0000313" key="2">
    <source>
        <dbReference type="Proteomes" id="UP000249354"/>
    </source>
</evidence>
<dbReference type="EMBL" id="QBMC01000077">
    <property type="protein sequence ID" value="PZO16608.1"/>
    <property type="molecule type" value="Genomic_DNA"/>
</dbReference>
<dbReference type="AlphaFoldDB" id="A0A2W4WBM3"/>
<dbReference type="SUPFAM" id="SSF51161">
    <property type="entry name" value="Trimeric LpxA-like enzymes"/>
    <property type="match status" value="1"/>
</dbReference>
<dbReference type="Pfam" id="PF00132">
    <property type="entry name" value="Hexapep"/>
    <property type="match status" value="1"/>
</dbReference>
<dbReference type="PANTHER" id="PTHR43300:SF11">
    <property type="entry name" value="ACETYLTRANSFERASE RV3034C-RELATED"/>
    <property type="match status" value="1"/>
</dbReference>
<dbReference type="PANTHER" id="PTHR43300">
    <property type="entry name" value="ACETYLTRANSFERASE"/>
    <property type="match status" value="1"/>
</dbReference>
<comment type="caution">
    <text evidence="1">The sequence shown here is derived from an EMBL/GenBank/DDBJ whole genome shotgun (WGS) entry which is preliminary data.</text>
</comment>
<keyword evidence="1" id="KW-0808">Transferase</keyword>
<protein>
    <submittedName>
        <fullName evidence="1">Chloramphenicol acetyltransferase</fullName>
    </submittedName>
</protein>
<dbReference type="InterPro" id="IPR011004">
    <property type="entry name" value="Trimer_LpxA-like_sf"/>
</dbReference>
<dbReference type="InterPro" id="IPR001451">
    <property type="entry name" value="Hexapep"/>
</dbReference>
<dbReference type="Proteomes" id="UP000249354">
    <property type="component" value="Unassembled WGS sequence"/>
</dbReference>
<proteinExistence type="predicted"/>
<organism evidence="1 2">
    <name type="scientific">Leptolyngbya foveolarum</name>
    <dbReference type="NCBI Taxonomy" id="47253"/>
    <lineage>
        <taxon>Bacteria</taxon>
        <taxon>Bacillati</taxon>
        <taxon>Cyanobacteriota</taxon>
        <taxon>Cyanophyceae</taxon>
        <taxon>Leptolyngbyales</taxon>
        <taxon>Leptolyngbyaceae</taxon>
        <taxon>Leptolyngbya group</taxon>
        <taxon>Leptolyngbya</taxon>
    </lineage>
</organism>
<dbReference type="Gene3D" id="2.160.10.10">
    <property type="entry name" value="Hexapeptide repeat proteins"/>
    <property type="match status" value="1"/>
</dbReference>
<name>A0A2W4WBM3_9CYAN</name>
<sequence length="116" mass="12893">YVVFAIYNSTRKIPNRLYKGDTVIGNDVWIGYEATFMPGIKVGDGAIIAAKSVVVKDVPAYAIVGGNPAKCIRQRFEADVVKSLLTLAWWHWDIEKITRNLEHIVAADISALENCE</sequence>
<feature type="non-terminal residue" evidence="1">
    <location>
        <position position="1"/>
    </location>
</feature>
<gene>
    <name evidence="1" type="ORF">DCF25_12150</name>
</gene>
<accession>A0A2W4WBM3</accession>
<reference evidence="1 2" key="2">
    <citation type="submission" date="2018-06" db="EMBL/GenBank/DDBJ databases">
        <title>Metagenomic assembly of (sub)arctic Cyanobacteria and their associated microbiome from non-axenic cultures.</title>
        <authorList>
            <person name="Baurain D."/>
        </authorList>
    </citation>
    <scope>NUCLEOTIDE SEQUENCE [LARGE SCALE GENOMIC DNA]</scope>
    <source>
        <strain evidence="1">ULC129bin1</strain>
    </source>
</reference>
<dbReference type="GO" id="GO:0031470">
    <property type="term" value="C:carboxysome"/>
    <property type="evidence" value="ECO:0007669"/>
    <property type="project" value="UniProtKB-ARBA"/>
</dbReference>
<dbReference type="GO" id="GO:0043886">
    <property type="term" value="F:structural constituent of carboxysome shell"/>
    <property type="evidence" value="ECO:0007669"/>
    <property type="project" value="UniProtKB-ARBA"/>
</dbReference>
<dbReference type="InterPro" id="IPR050179">
    <property type="entry name" value="Trans_hexapeptide_repeat"/>
</dbReference>
<dbReference type="GO" id="GO:0016740">
    <property type="term" value="F:transferase activity"/>
    <property type="evidence" value="ECO:0007669"/>
    <property type="project" value="UniProtKB-KW"/>
</dbReference>
<reference evidence="2" key="1">
    <citation type="submission" date="2018-04" db="EMBL/GenBank/DDBJ databases">
        <authorList>
            <person name="Cornet L."/>
        </authorList>
    </citation>
    <scope>NUCLEOTIDE SEQUENCE [LARGE SCALE GENOMIC DNA]</scope>
</reference>
<evidence type="ECO:0000313" key="1">
    <source>
        <dbReference type="EMBL" id="PZO16608.1"/>
    </source>
</evidence>
<dbReference type="CDD" id="cd03349">
    <property type="entry name" value="LbH_XAT"/>
    <property type="match status" value="1"/>
</dbReference>